<comment type="caution">
    <text evidence="1">The sequence shown here is derived from an EMBL/GenBank/DDBJ whole genome shotgun (WGS) entry which is preliminary data.</text>
</comment>
<sequence length="132" mass="14244">MDNELKLLLCKQIEAVNRLIDGIGGPTVGTSNGTPGSPDISALSQKISFDANGEATLETNEYRQGFIVVNKTSDLVYGIADQEQATADNFTWQIASEASEYYIPSNGTYTGEVNFKAVGAGYLMVTEFSFQI</sequence>
<dbReference type="AlphaFoldDB" id="A0A5D3YHT5"/>
<reference evidence="1 2" key="1">
    <citation type="submission" date="2019-07" db="EMBL/GenBank/DDBJ databases">
        <title>Genomic Encyclopedia of Archaeal and Bacterial Type Strains, Phase II (KMG-II): from individual species to whole genera.</title>
        <authorList>
            <person name="Goeker M."/>
        </authorList>
    </citation>
    <scope>NUCLEOTIDE SEQUENCE [LARGE SCALE GENOMIC DNA]</scope>
    <source>
        <strain evidence="1 2">DSM 21935</strain>
    </source>
</reference>
<name>A0A5D3YHT5_9BACT</name>
<gene>
    <name evidence="1" type="ORF">LX73_2336</name>
</gene>
<proteinExistence type="predicted"/>
<organism evidence="1 2">
    <name type="scientific">Fodinibius salinus</name>
    <dbReference type="NCBI Taxonomy" id="860790"/>
    <lineage>
        <taxon>Bacteria</taxon>
        <taxon>Pseudomonadati</taxon>
        <taxon>Balneolota</taxon>
        <taxon>Balneolia</taxon>
        <taxon>Balneolales</taxon>
        <taxon>Balneolaceae</taxon>
        <taxon>Fodinibius</taxon>
    </lineage>
</organism>
<evidence type="ECO:0000313" key="1">
    <source>
        <dbReference type="EMBL" id="TYP92089.1"/>
    </source>
</evidence>
<dbReference type="Proteomes" id="UP000324595">
    <property type="component" value="Unassembled WGS sequence"/>
</dbReference>
<protein>
    <submittedName>
        <fullName evidence="1">Uncharacterized protein</fullName>
    </submittedName>
</protein>
<evidence type="ECO:0000313" key="2">
    <source>
        <dbReference type="Proteomes" id="UP000324595"/>
    </source>
</evidence>
<keyword evidence="2" id="KW-1185">Reference proteome</keyword>
<dbReference type="RefSeq" id="WP_148899650.1">
    <property type="nucleotide sequence ID" value="NZ_VNHY01000004.1"/>
</dbReference>
<accession>A0A5D3YHT5</accession>
<dbReference type="EMBL" id="VNHY01000004">
    <property type="protein sequence ID" value="TYP92089.1"/>
    <property type="molecule type" value="Genomic_DNA"/>
</dbReference>